<evidence type="ECO:0000313" key="3">
    <source>
        <dbReference type="Proteomes" id="UP000887566"/>
    </source>
</evidence>
<name>A0A914XE38_9BILA</name>
<dbReference type="Gene3D" id="3.40.33.10">
    <property type="entry name" value="CAP"/>
    <property type="match status" value="1"/>
</dbReference>
<dbReference type="WBParaSite" id="PSAMB.scaffold7608size7382.g30297.t1">
    <property type="protein sequence ID" value="PSAMB.scaffold7608size7382.g30297.t1"/>
    <property type="gene ID" value="PSAMB.scaffold7608size7382.g30297"/>
</dbReference>
<dbReference type="PRINTS" id="PR00838">
    <property type="entry name" value="V5ALLERGEN"/>
</dbReference>
<dbReference type="PANTHER" id="PTHR10334">
    <property type="entry name" value="CYSTEINE-RICH SECRETORY PROTEIN-RELATED"/>
    <property type="match status" value="1"/>
</dbReference>
<dbReference type="SMART" id="SM00198">
    <property type="entry name" value="SCP"/>
    <property type="match status" value="1"/>
</dbReference>
<dbReference type="InterPro" id="IPR001283">
    <property type="entry name" value="CRISP-related"/>
</dbReference>
<proteinExistence type="predicted"/>
<reference evidence="4" key="1">
    <citation type="submission" date="2022-11" db="UniProtKB">
        <authorList>
            <consortium name="WormBaseParasite"/>
        </authorList>
    </citation>
    <scope>IDENTIFICATION</scope>
</reference>
<evidence type="ECO:0000256" key="1">
    <source>
        <dbReference type="SAM" id="MobiDB-lite"/>
    </source>
</evidence>
<feature type="region of interest" description="Disordered" evidence="1">
    <location>
        <begin position="223"/>
        <end position="248"/>
    </location>
</feature>
<evidence type="ECO:0000259" key="2">
    <source>
        <dbReference type="SMART" id="SM00198"/>
    </source>
</evidence>
<dbReference type="GO" id="GO:0005576">
    <property type="term" value="C:extracellular region"/>
    <property type="evidence" value="ECO:0007669"/>
    <property type="project" value="InterPro"/>
</dbReference>
<dbReference type="AlphaFoldDB" id="A0A914XE38"/>
<dbReference type="SUPFAM" id="SSF55797">
    <property type="entry name" value="PR-1-like"/>
    <property type="match status" value="1"/>
</dbReference>
<dbReference type="CDD" id="cd05380">
    <property type="entry name" value="CAP_euk"/>
    <property type="match status" value="1"/>
</dbReference>
<feature type="compositionally biased region" description="Basic residues" evidence="1">
    <location>
        <begin position="231"/>
        <end position="248"/>
    </location>
</feature>
<evidence type="ECO:0000313" key="4">
    <source>
        <dbReference type="WBParaSite" id="PSAMB.scaffold7608size7382.g30297.t1"/>
    </source>
</evidence>
<protein>
    <submittedName>
        <fullName evidence="4">SCP domain-containing protein</fullName>
    </submittedName>
</protein>
<dbReference type="Pfam" id="PF00188">
    <property type="entry name" value="CAP"/>
    <property type="match status" value="1"/>
</dbReference>
<accession>A0A914XE38</accession>
<organism evidence="3 4">
    <name type="scientific">Plectus sambesii</name>
    <dbReference type="NCBI Taxonomy" id="2011161"/>
    <lineage>
        <taxon>Eukaryota</taxon>
        <taxon>Metazoa</taxon>
        <taxon>Ecdysozoa</taxon>
        <taxon>Nematoda</taxon>
        <taxon>Chromadorea</taxon>
        <taxon>Plectida</taxon>
        <taxon>Plectina</taxon>
        <taxon>Plectoidea</taxon>
        <taxon>Plectidae</taxon>
        <taxon>Plectus</taxon>
    </lineage>
</organism>
<dbReference type="Proteomes" id="UP000887566">
    <property type="component" value="Unplaced"/>
</dbReference>
<dbReference type="InterPro" id="IPR018244">
    <property type="entry name" value="Allrgn_V5/Tpx1_CS"/>
</dbReference>
<dbReference type="InterPro" id="IPR014044">
    <property type="entry name" value="CAP_dom"/>
</dbReference>
<dbReference type="PROSITE" id="PS01009">
    <property type="entry name" value="CRISP_1"/>
    <property type="match status" value="1"/>
</dbReference>
<dbReference type="InterPro" id="IPR035940">
    <property type="entry name" value="CAP_sf"/>
</dbReference>
<feature type="domain" description="SCP" evidence="2">
    <location>
        <begin position="10"/>
        <end position="173"/>
    </location>
</feature>
<dbReference type="PRINTS" id="PR00837">
    <property type="entry name" value="V5TPXLIKE"/>
</dbReference>
<keyword evidence="3" id="KW-1185">Reference proteome</keyword>
<dbReference type="InterPro" id="IPR002413">
    <property type="entry name" value="V5_allergen-like"/>
</dbReference>
<sequence>MCPSTKIDDAGRQTMVNINNAYRSTLIKGDQLDKNKAKNPTGKNMYKLAWDCDLENGAQAWADACNWGHSTSQQRNGTGENLYATTFPWTNSSAMSKAAADSWWSEATTYWTMRSNNILKWANDSSAGHFTQMAWATTYKVGCGMASCPNLISGWPQATYVVCRYSGPGNYEGSAVYEPGTPCTCATTLPSTCEPSSGLCVINGLGQVTTTKAATTTKKAVTTKETTKKPVTTKHTTKKPVTTKKVGK</sequence>